<gene>
    <name evidence="1" type="ORF">HOO65_040318</name>
</gene>
<dbReference type="Proteomes" id="UP001610728">
    <property type="component" value="Unassembled WGS sequence"/>
</dbReference>
<dbReference type="EMBL" id="JABSNW010000004">
    <property type="protein sequence ID" value="KAL2887981.1"/>
    <property type="molecule type" value="Genomic_DNA"/>
</dbReference>
<dbReference type="GeneID" id="98118094"/>
<protein>
    <submittedName>
        <fullName evidence="1">Uncharacterized protein</fullName>
    </submittedName>
</protein>
<name>A0ABR4MI92_9PEZI</name>
<proteinExistence type="predicted"/>
<sequence length="131" mass="14268">MNVATNIDVDLSPKSFNAQEVGRFSNSPKHGDFGSGVDVVVVFGNTNSLFSRPEDNIGITNGQNGMSDARYTLVRKDDAFAGVPRKCPPDTLMCEFGDEAISRDLPLLILDDNDFEYIAKGFAFSPPLMES</sequence>
<evidence type="ECO:0000313" key="2">
    <source>
        <dbReference type="Proteomes" id="UP001610728"/>
    </source>
</evidence>
<comment type="caution">
    <text evidence="1">The sequence shown here is derived from an EMBL/GenBank/DDBJ whole genome shotgun (WGS) entry which is preliminary data.</text>
</comment>
<organism evidence="1 2">
    <name type="scientific">Ceratocystis lukuohia</name>
    <dbReference type="NCBI Taxonomy" id="2019550"/>
    <lineage>
        <taxon>Eukaryota</taxon>
        <taxon>Fungi</taxon>
        <taxon>Dikarya</taxon>
        <taxon>Ascomycota</taxon>
        <taxon>Pezizomycotina</taxon>
        <taxon>Sordariomycetes</taxon>
        <taxon>Hypocreomycetidae</taxon>
        <taxon>Microascales</taxon>
        <taxon>Ceratocystidaceae</taxon>
        <taxon>Ceratocystis</taxon>
    </lineage>
</organism>
<dbReference type="RefSeq" id="XP_070859161.1">
    <property type="nucleotide sequence ID" value="XM_071003050.1"/>
</dbReference>
<keyword evidence="2" id="KW-1185">Reference proteome</keyword>
<reference evidence="1 2" key="1">
    <citation type="submission" date="2020-05" db="EMBL/GenBank/DDBJ databases">
        <title>Ceratocystis lukuohia genome.</title>
        <authorList>
            <person name="Harrington T.C."/>
            <person name="Kim K."/>
            <person name="Mayers C.G."/>
        </authorList>
    </citation>
    <scope>NUCLEOTIDE SEQUENCE [LARGE SCALE GENOMIC DNA]</scope>
    <source>
        <strain evidence="1 2">C4212</strain>
    </source>
</reference>
<evidence type="ECO:0000313" key="1">
    <source>
        <dbReference type="EMBL" id="KAL2887981.1"/>
    </source>
</evidence>
<accession>A0ABR4MI92</accession>